<evidence type="ECO:0000259" key="1">
    <source>
        <dbReference type="SMART" id="SM00829"/>
    </source>
</evidence>
<evidence type="ECO:0000313" key="2">
    <source>
        <dbReference type="EMBL" id="GET31476.1"/>
    </source>
</evidence>
<dbReference type="SUPFAM" id="SSF51735">
    <property type="entry name" value="NAD(P)-binding Rossmann-fold domains"/>
    <property type="match status" value="1"/>
</dbReference>
<protein>
    <submittedName>
        <fullName evidence="2">NADPH:quinone oxidoreductase</fullName>
    </submittedName>
</protein>
<dbReference type="PANTHER" id="PTHR11695">
    <property type="entry name" value="ALCOHOL DEHYDROGENASE RELATED"/>
    <property type="match status" value="1"/>
</dbReference>
<dbReference type="InterPro" id="IPR036291">
    <property type="entry name" value="NAD(P)-bd_dom_sf"/>
</dbReference>
<dbReference type="SUPFAM" id="SSF50129">
    <property type="entry name" value="GroES-like"/>
    <property type="match status" value="1"/>
</dbReference>
<keyword evidence="3" id="KW-1185">Reference proteome</keyword>
<sequence>MKAAIRTQYGSPDVLTVQEVAKPVYGDNEVLVKVYAATVNRTDCGILTGKPYLIRLFTGVSRPTHQSTGTDFAGQVEAVGRNVSAFQVGDKVWGFNDSGLQSHAQYLAVSENEAMAHIPEGITYQQAAASSEGAHYAYNFLKRVPGGNRKVMLNGATGAIGSAALQMLKYYGAEVTAVGNTQNLDLIKSLGADRVIDYLQEDFTQDREQYDFVFDAVGKSSFGKCERLLKPGGVYISSELGPNAENPFLAMWTPVRGGKQVHFPLPSNRKGSIVFIKKLLEEGKFRPVIDRWYPLEDIAEAYRYVLTGQKTGNVIVRCNMDES</sequence>
<dbReference type="Pfam" id="PF13602">
    <property type="entry name" value="ADH_zinc_N_2"/>
    <property type="match status" value="1"/>
</dbReference>
<dbReference type="InterPro" id="IPR020843">
    <property type="entry name" value="ER"/>
</dbReference>
<dbReference type="SMART" id="SM00829">
    <property type="entry name" value="PKS_ER"/>
    <property type="match status" value="1"/>
</dbReference>
<evidence type="ECO:0000313" key="3">
    <source>
        <dbReference type="Proteomes" id="UP000391834"/>
    </source>
</evidence>
<organism evidence="2 3">
    <name type="scientific">Prolixibacter bellariivorans</name>
    <dbReference type="NCBI Taxonomy" id="314319"/>
    <lineage>
        <taxon>Bacteria</taxon>
        <taxon>Pseudomonadati</taxon>
        <taxon>Bacteroidota</taxon>
        <taxon>Bacteroidia</taxon>
        <taxon>Marinilabiliales</taxon>
        <taxon>Prolixibacteraceae</taxon>
        <taxon>Prolixibacter</taxon>
    </lineage>
</organism>
<dbReference type="CDD" id="cd08267">
    <property type="entry name" value="MDR1"/>
    <property type="match status" value="1"/>
</dbReference>
<dbReference type="InterPro" id="IPR011032">
    <property type="entry name" value="GroES-like_sf"/>
</dbReference>
<feature type="domain" description="Enoyl reductase (ER)" evidence="1">
    <location>
        <begin position="10"/>
        <end position="316"/>
    </location>
</feature>
<reference evidence="2 3" key="1">
    <citation type="submission" date="2019-10" db="EMBL/GenBank/DDBJ databases">
        <title>Prolixibacter strains distinguished by the presence of nitrate reductase genes were adept at nitrate-dependent anaerobic corrosion of metallic iron and carbon steel.</title>
        <authorList>
            <person name="Iino T."/>
            <person name="Shono N."/>
            <person name="Ito K."/>
            <person name="Nakamura R."/>
            <person name="Sueoka K."/>
            <person name="Harayama S."/>
            <person name="Ohkuma M."/>
        </authorList>
    </citation>
    <scope>NUCLEOTIDE SEQUENCE [LARGE SCALE GENOMIC DNA]</scope>
    <source>
        <strain evidence="2 3">JCM 13498</strain>
    </source>
</reference>
<comment type="caution">
    <text evidence="2">The sequence shown here is derived from an EMBL/GenBank/DDBJ whole genome shotgun (WGS) entry which is preliminary data.</text>
</comment>
<dbReference type="InterPro" id="IPR050700">
    <property type="entry name" value="YIM1/Zinc_Alcohol_DH_Fams"/>
</dbReference>
<dbReference type="InterPro" id="IPR013154">
    <property type="entry name" value="ADH-like_N"/>
</dbReference>
<proteinExistence type="predicted"/>
<dbReference type="OrthoDB" id="9806940at2"/>
<gene>
    <name evidence="2" type="ORF">PbJCM13498_03390</name>
</gene>
<dbReference type="EMBL" id="BLAX01000001">
    <property type="protein sequence ID" value="GET31476.1"/>
    <property type="molecule type" value="Genomic_DNA"/>
</dbReference>
<dbReference type="PANTHER" id="PTHR11695:SF648">
    <property type="entry name" value="ZINC-BINDING OXIDOREDUCTASE"/>
    <property type="match status" value="1"/>
</dbReference>
<dbReference type="AlphaFoldDB" id="A0A5M4AV81"/>
<dbReference type="RefSeq" id="WP_025865598.1">
    <property type="nucleotide sequence ID" value="NZ_BLAX01000001.1"/>
</dbReference>
<dbReference type="Proteomes" id="UP000391834">
    <property type="component" value="Unassembled WGS sequence"/>
</dbReference>
<dbReference type="GO" id="GO:0016491">
    <property type="term" value="F:oxidoreductase activity"/>
    <property type="evidence" value="ECO:0007669"/>
    <property type="project" value="InterPro"/>
</dbReference>
<name>A0A5M4AV81_9BACT</name>
<dbReference type="Pfam" id="PF08240">
    <property type="entry name" value="ADH_N"/>
    <property type="match status" value="1"/>
</dbReference>
<accession>A0A5M4AV81</accession>
<dbReference type="Gene3D" id="3.90.180.10">
    <property type="entry name" value="Medium-chain alcohol dehydrogenases, catalytic domain"/>
    <property type="match status" value="1"/>
</dbReference>
<dbReference type="Gene3D" id="3.40.50.720">
    <property type="entry name" value="NAD(P)-binding Rossmann-like Domain"/>
    <property type="match status" value="1"/>
</dbReference>